<comment type="caution">
    <text evidence="2">The sequence shown here is derived from an EMBL/GenBank/DDBJ whole genome shotgun (WGS) entry which is preliminary data.</text>
</comment>
<evidence type="ECO:0000313" key="2">
    <source>
        <dbReference type="EMBL" id="NMQ06267.1"/>
    </source>
</evidence>
<accession>A0ABX1TDD8</accession>
<dbReference type="RefSeq" id="WP_169070827.1">
    <property type="nucleotide sequence ID" value="NZ_SPMX01000039.1"/>
</dbReference>
<proteinExistence type="predicted"/>
<keyword evidence="1" id="KW-0472">Membrane</keyword>
<gene>
    <name evidence="2" type="ORF">E4Q08_13910</name>
</gene>
<reference evidence="2" key="1">
    <citation type="submission" date="2019-03" db="EMBL/GenBank/DDBJ databases">
        <title>Metabolic reconstructions from genomes of highly enriched 'Candidatus Accumulibacter' and 'Candidatus Competibacter' bioreactor populations.</title>
        <authorList>
            <person name="Annavajhala M.K."/>
            <person name="Welles L."/>
            <person name="Abbas B."/>
            <person name="Sorokin D."/>
            <person name="Park H."/>
            <person name="Van Loosdrecht M."/>
            <person name="Chandran K."/>
        </authorList>
    </citation>
    <scope>NUCLEOTIDE SEQUENCE</scope>
    <source>
        <strain evidence="2">SBR_L</strain>
    </source>
</reference>
<keyword evidence="3" id="KW-1185">Reference proteome</keyword>
<keyword evidence="1" id="KW-1133">Transmembrane helix</keyword>
<feature type="transmembrane region" description="Helical" evidence="1">
    <location>
        <begin position="35"/>
        <end position="58"/>
    </location>
</feature>
<evidence type="ECO:0000256" key="1">
    <source>
        <dbReference type="SAM" id="Phobius"/>
    </source>
</evidence>
<organism evidence="2 3">
    <name type="scientific">Candidatus Accumulibacter contiguus</name>
    <dbReference type="NCBI Taxonomy" id="2954381"/>
    <lineage>
        <taxon>Bacteria</taxon>
        <taxon>Pseudomonadati</taxon>
        <taxon>Pseudomonadota</taxon>
        <taxon>Betaproteobacteria</taxon>
        <taxon>Candidatus Accumulibacter</taxon>
    </lineage>
</organism>
<dbReference type="Proteomes" id="UP000886469">
    <property type="component" value="Unassembled WGS sequence"/>
</dbReference>
<evidence type="ECO:0000313" key="3">
    <source>
        <dbReference type="Proteomes" id="UP000886469"/>
    </source>
</evidence>
<protein>
    <submittedName>
        <fullName evidence="2">Uncharacterized protein</fullName>
    </submittedName>
</protein>
<sequence>MENVIEFPTKSVRDRASLERAIRDGLNDEGLPPKIIDIVIANMSCFIAALCFDFAFSISTADAASISRQMNEFQSLLDT</sequence>
<dbReference type="EMBL" id="SPMX01000039">
    <property type="protein sequence ID" value="NMQ06267.1"/>
    <property type="molecule type" value="Genomic_DNA"/>
</dbReference>
<keyword evidence="1" id="KW-0812">Transmembrane</keyword>
<name>A0ABX1TDD8_9PROT</name>